<evidence type="ECO:0000313" key="12">
    <source>
        <dbReference type="Proteomes" id="UP000489190"/>
    </source>
</evidence>
<protein>
    <submittedName>
        <fullName evidence="10">MFS transporter</fullName>
    </submittedName>
</protein>
<dbReference type="EMBL" id="WIWJ01000002">
    <property type="protein sequence ID" value="MQT45381.1"/>
    <property type="molecule type" value="Genomic_DNA"/>
</dbReference>
<keyword evidence="5 7" id="KW-1133">Transmembrane helix</keyword>
<dbReference type="InterPro" id="IPR020846">
    <property type="entry name" value="MFS_dom"/>
</dbReference>
<evidence type="ECO:0000259" key="8">
    <source>
        <dbReference type="PROSITE" id="PS50850"/>
    </source>
</evidence>
<feature type="transmembrane region" description="Helical" evidence="7">
    <location>
        <begin position="251"/>
        <end position="274"/>
    </location>
</feature>
<feature type="transmembrane region" description="Helical" evidence="7">
    <location>
        <begin position="96"/>
        <end position="115"/>
    </location>
</feature>
<reference evidence="11 12" key="1">
    <citation type="submission" date="2019-10" db="EMBL/GenBank/DDBJ databases">
        <title>Evaluation of single-gene subtyping targets for Pseudomonas.</title>
        <authorList>
            <person name="Reichler S.J."/>
            <person name="Orsi R.H."/>
            <person name="Wiedmann M."/>
            <person name="Martin N.H."/>
            <person name="Murphy S.I."/>
        </authorList>
    </citation>
    <scope>NUCLEOTIDE SEQUENCE [LARGE SCALE GENOMIC DNA]</scope>
    <source>
        <strain evidence="10 12">FSL R10-3254</strain>
        <strain evidence="9 11">FSL R10-3257</strain>
    </source>
</reference>
<evidence type="ECO:0000256" key="4">
    <source>
        <dbReference type="ARBA" id="ARBA00022692"/>
    </source>
</evidence>
<comment type="caution">
    <text evidence="10">The sequence shown here is derived from an EMBL/GenBank/DDBJ whole genome shotgun (WGS) entry which is preliminary data.</text>
</comment>
<evidence type="ECO:0000313" key="11">
    <source>
        <dbReference type="Proteomes" id="UP000441404"/>
    </source>
</evidence>
<keyword evidence="3" id="KW-1003">Cell membrane</keyword>
<feature type="transmembrane region" description="Helical" evidence="7">
    <location>
        <begin position="286"/>
        <end position="305"/>
    </location>
</feature>
<dbReference type="InterPro" id="IPR011701">
    <property type="entry name" value="MFS"/>
</dbReference>
<keyword evidence="4 7" id="KW-0812">Transmembrane</keyword>
<feature type="transmembrane region" description="Helical" evidence="7">
    <location>
        <begin position="343"/>
        <end position="366"/>
    </location>
</feature>
<dbReference type="InterPro" id="IPR036259">
    <property type="entry name" value="MFS_trans_sf"/>
</dbReference>
<dbReference type="Pfam" id="PF07690">
    <property type="entry name" value="MFS_1"/>
    <property type="match status" value="1"/>
</dbReference>
<comment type="subcellular location">
    <subcellularLocation>
        <location evidence="1">Cell membrane</location>
        <topology evidence="1">Multi-pass membrane protein</topology>
    </subcellularLocation>
</comment>
<evidence type="ECO:0000256" key="5">
    <source>
        <dbReference type="ARBA" id="ARBA00022989"/>
    </source>
</evidence>
<dbReference type="RefSeq" id="WP_153330153.1">
    <property type="nucleotide sequence ID" value="NZ_WIWI01000061.1"/>
</dbReference>
<evidence type="ECO:0000313" key="9">
    <source>
        <dbReference type="EMBL" id="MQT45381.1"/>
    </source>
</evidence>
<evidence type="ECO:0000313" key="10">
    <source>
        <dbReference type="EMBL" id="MQT91435.1"/>
    </source>
</evidence>
<feature type="transmembrane region" description="Helical" evidence="7">
    <location>
        <begin position="162"/>
        <end position="185"/>
    </location>
</feature>
<dbReference type="GO" id="GO:0022857">
    <property type="term" value="F:transmembrane transporter activity"/>
    <property type="evidence" value="ECO:0007669"/>
    <property type="project" value="InterPro"/>
</dbReference>
<evidence type="ECO:0000256" key="7">
    <source>
        <dbReference type="SAM" id="Phobius"/>
    </source>
</evidence>
<dbReference type="Gene3D" id="1.20.1250.20">
    <property type="entry name" value="MFS general substrate transporter like domains"/>
    <property type="match status" value="2"/>
</dbReference>
<dbReference type="SUPFAM" id="SSF103473">
    <property type="entry name" value="MFS general substrate transporter"/>
    <property type="match status" value="1"/>
</dbReference>
<feature type="transmembrane region" description="Helical" evidence="7">
    <location>
        <begin position="317"/>
        <end position="337"/>
    </location>
</feature>
<evidence type="ECO:0000256" key="6">
    <source>
        <dbReference type="ARBA" id="ARBA00023136"/>
    </source>
</evidence>
<keyword evidence="2" id="KW-0813">Transport</keyword>
<feature type="transmembrane region" description="Helical" evidence="7">
    <location>
        <begin position="197"/>
        <end position="216"/>
    </location>
</feature>
<dbReference type="AlphaFoldDB" id="A0A6A7YNT4"/>
<evidence type="ECO:0000256" key="1">
    <source>
        <dbReference type="ARBA" id="ARBA00004651"/>
    </source>
</evidence>
<dbReference type="PANTHER" id="PTHR43045:SF1">
    <property type="entry name" value="SHIKIMATE TRANSPORTER"/>
    <property type="match status" value="1"/>
</dbReference>
<feature type="domain" description="Major facilitator superfamily (MFS) profile" evidence="8">
    <location>
        <begin position="25"/>
        <end position="430"/>
    </location>
</feature>
<sequence length="439" mass="47089">MIKDTAVLHYSFDETSSEPQSPWKASIVAGMGSAVEYYDFAIYGLLASTLAKVFFPAMNSFEALLSALAVFASAFIMRPLGGIFFGRLGDRRGRSYTLVATVIGIGIVSGIVGILPTYDQAGVLAPVMLVACRMAQGFFAGGEASGAATYISECAPANKRGFFGAFNPAGVAIGIATAAGMAGAVSFMITPQEMVAWGWRIPFLICIPFIGLTLWARMKLEDSPKFKSLVESNEVVKAPVREVFTLYRKSLYLAVSIAFAQNCTAYLGIVYLNLHMTRTLGYETGKVFWLMAASTLAAALAMPLFGQISDRVGRKTLMIIGYASYIVVIPISMYLMSLGSFPLASFAALLAFLPFAIVQAQGYTVYGELFPTRVRYTGMAMSFNVGAIFGGASTPFICTWLVENTGNSMSPAIWTSLAAMISIIALSKMKDVTGQELTN</sequence>
<feature type="transmembrane region" description="Helical" evidence="7">
    <location>
        <begin position="64"/>
        <end position="84"/>
    </location>
</feature>
<accession>A0A6A7YNT4</accession>
<name>A0A6A7YNT4_9PSED</name>
<evidence type="ECO:0000256" key="2">
    <source>
        <dbReference type="ARBA" id="ARBA00022448"/>
    </source>
</evidence>
<gene>
    <name evidence="10" type="ORF">GHO39_20175</name>
    <name evidence="9" type="ORF">GHO40_01325</name>
</gene>
<feature type="transmembrane region" description="Helical" evidence="7">
    <location>
        <begin position="40"/>
        <end position="58"/>
    </location>
</feature>
<dbReference type="PANTHER" id="PTHR43045">
    <property type="entry name" value="SHIKIMATE TRANSPORTER"/>
    <property type="match status" value="1"/>
</dbReference>
<organism evidence="10 12">
    <name type="scientific">Pseudomonas helleri</name>
    <dbReference type="NCBI Taxonomy" id="1608996"/>
    <lineage>
        <taxon>Bacteria</taxon>
        <taxon>Pseudomonadati</taxon>
        <taxon>Pseudomonadota</taxon>
        <taxon>Gammaproteobacteria</taxon>
        <taxon>Pseudomonadales</taxon>
        <taxon>Pseudomonadaceae</taxon>
        <taxon>Pseudomonas</taxon>
    </lineage>
</organism>
<proteinExistence type="predicted"/>
<keyword evidence="6 7" id="KW-0472">Membrane</keyword>
<feature type="transmembrane region" description="Helical" evidence="7">
    <location>
        <begin position="378"/>
        <end position="402"/>
    </location>
</feature>
<feature type="transmembrane region" description="Helical" evidence="7">
    <location>
        <begin position="408"/>
        <end position="426"/>
    </location>
</feature>
<evidence type="ECO:0000256" key="3">
    <source>
        <dbReference type="ARBA" id="ARBA00022475"/>
    </source>
</evidence>
<dbReference type="Proteomes" id="UP000441404">
    <property type="component" value="Unassembled WGS sequence"/>
</dbReference>
<dbReference type="EMBL" id="WIWI01000061">
    <property type="protein sequence ID" value="MQT91435.1"/>
    <property type="molecule type" value="Genomic_DNA"/>
</dbReference>
<dbReference type="GO" id="GO:0005886">
    <property type="term" value="C:plasma membrane"/>
    <property type="evidence" value="ECO:0007669"/>
    <property type="project" value="UniProtKB-SubCell"/>
</dbReference>
<dbReference type="PROSITE" id="PS50850">
    <property type="entry name" value="MFS"/>
    <property type="match status" value="1"/>
</dbReference>
<dbReference type="Proteomes" id="UP000489190">
    <property type="component" value="Unassembled WGS sequence"/>
</dbReference>